<feature type="transmembrane region" description="Helical" evidence="1">
    <location>
        <begin position="20"/>
        <end position="42"/>
    </location>
</feature>
<evidence type="ECO:0000259" key="2">
    <source>
        <dbReference type="Pfam" id="PF03372"/>
    </source>
</evidence>
<name>A0A932I1S4_UNCTE</name>
<sequence>MINRVYRPRAWFPPRGVMGWVAFLALVALILAALIDAGLWWFRINGRFGSKASFLSHFWPYFSLGGALVGLLARGVSNVLRSVPTIWLLASLAMQHASMLFPRGALPPLSGQMVRVMTLNLGPDESRRPAAYAYLRERRDIDVLFLQEVHGDERSGDRPRLAEALRGRYPHGAWREGPASTGRRFGLGILSRFPLREPEIIPLPPGPVPGGVCAEADALVARALAGERLLRLVNAHLCPPRVPWKDIWSRDVGLSFGSVLDWLTTLRLYEYARRAQLIHLRLIAEGGLDPFILAGTLNTTPKSLDVLRLAQRLRNAFEESGSGFGYTYYAGPFGAMVDHVYHSEGLLARGASVPDPGVSDHRPVEAALEILPPEPKARPRF</sequence>
<keyword evidence="3" id="KW-0540">Nuclease</keyword>
<feature type="transmembrane region" description="Helical" evidence="1">
    <location>
        <begin position="54"/>
        <end position="73"/>
    </location>
</feature>
<evidence type="ECO:0000256" key="1">
    <source>
        <dbReference type="SAM" id="Phobius"/>
    </source>
</evidence>
<evidence type="ECO:0000313" key="4">
    <source>
        <dbReference type="Proteomes" id="UP000782312"/>
    </source>
</evidence>
<dbReference type="GO" id="GO:0004519">
    <property type="term" value="F:endonuclease activity"/>
    <property type="evidence" value="ECO:0007669"/>
    <property type="project" value="UniProtKB-KW"/>
</dbReference>
<accession>A0A932I1S4</accession>
<comment type="caution">
    <text evidence="3">The sequence shown here is derived from an EMBL/GenBank/DDBJ whole genome shotgun (WGS) entry which is preliminary data.</text>
</comment>
<dbReference type="Proteomes" id="UP000782312">
    <property type="component" value="Unassembled WGS sequence"/>
</dbReference>
<keyword evidence="3" id="KW-0378">Hydrolase</keyword>
<proteinExistence type="predicted"/>
<keyword evidence="1" id="KW-0812">Transmembrane</keyword>
<gene>
    <name evidence="3" type="ORF">HYZ11_08715</name>
</gene>
<dbReference type="AlphaFoldDB" id="A0A932I1S4"/>
<organism evidence="3 4">
    <name type="scientific">Tectimicrobiota bacterium</name>
    <dbReference type="NCBI Taxonomy" id="2528274"/>
    <lineage>
        <taxon>Bacteria</taxon>
        <taxon>Pseudomonadati</taxon>
        <taxon>Nitrospinota/Tectimicrobiota group</taxon>
        <taxon>Candidatus Tectimicrobiota</taxon>
    </lineage>
</organism>
<reference evidence="3" key="1">
    <citation type="submission" date="2020-07" db="EMBL/GenBank/DDBJ databases">
        <title>Huge and variable diversity of episymbiotic CPR bacteria and DPANN archaea in groundwater ecosystems.</title>
        <authorList>
            <person name="He C.Y."/>
            <person name="Keren R."/>
            <person name="Whittaker M."/>
            <person name="Farag I.F."/>
            <person name="Doudna J."/>
            <person name="Cate J.H.D."/>
            <person name="Banfield J.F."/>
        </authorList>
    </citation>
    <scope>NUCLEOTIDE SEQUENCE</scope>
    <source>
        <strain evidence="3">NC_groundwater_763_Ag_S-0.2um_68_21</strain>
    </source>
</reference>
<dbReference type="InterPro" id="IPR036691">
    <property type="entry name" value="Endo/exonu/phosph_ase_sf"/>
</dbReference>
<dbReference type="Pfam" id="PF03372">
    <property type="entry name" value="Exo_endo_phos"/>
    <property type="match status" value="1"/>
</dbReference>
<evidence type="ECO:0000313" key="3">
    <source>
        <dbReference type="EMBL" id="MBI3127669.1"/>
    </source>
</evidence>
<keyword evidence="1" id="KW-1133">Transmembrane helix</keyword>
<dbReference type="EMBL" id="JACPUR010000019">
    <property type="protein sequence ID" value="MBI3127669.1"/>
    <property type="molecule type" value="Genomic_DNA"/>
</dbReference>
<keyword evidence="1" id="KW-0472">Membrane</keyword>
<dbReference type="SUPFAM" id="SSF56219">
    <property type="entry name" value="DNase I-like"/>
    <property type="match status" value="1"/>
</dbReference>
<dbReference type="InterPro" id="IPR005135">
    <property type="entry name" value="Endo/exonuclease/phosphatase"/>
</dbReference>
<feature type="domain" description="Endonuclease/exonuclease/phosphatase" evidence="2">
    <location>
        <begin position="138"/>
        <end position="361"/>
    </location>
</feature>
<keyword evidence="3" id="KW-0255">Endonuclease</keyword>
<protein>
    <submittedName>
        <fullName evidence="3">Endonuclease/exonuclease/phosphatase family protein</fullName>
    </submittedName>
</protein>
<dbReference type="Gene3D" id="3.60.10.10">
    <property type="entry name" value="Endonuclease/exonuclease/phosphatase"/>
    <property type="match status" value="1"/>
</dbReference>